<gene>
    <name evidence="1" type="ORF">EV420DRAFT_1560593</name>
</gene>
<organism evidence="1 2">
    <name type="scientific">Armillaria tabescens</name>
    <name type="common">Ringless honey mushroom</name>
    <name type="synonym">Agaricus tabescens</name>
    <dbReference type="NCBI Taxonomy" id="1929756"/>
    <lineage>
        <taxon>Eukaryota</taxon>
        <taxon>Fungi</taxon>
        <taxon>Dikarya</taxon>
        <taxon>Basidiomycota</taxon>
        <taxon>Agaricomycotina</taxon>
        <taxon>Agaricomycetes</taxon>
        <taxon>Agaricomycetidae</taxon>
        <taxon>Agaricales</taxon>
        <taxon>Marasmiineae</taxon>
        <taxon>Physalacriaceae</taxon>
        <taxon>Desarmillaria</taxon>
    </lineage>
</organism>
<keyword evidence="2" id="KW-1185">Reference proteome</keyword>
<reference evidence="1" key="1">
    <citation type="submission" date="2023-06" db="EMBL/GenBank/DDBJ databases">
        <authorList>
            <consortium name="Lawrence Berkeley National Laboratory"/>
            <person name="Ahrendt S."/>
            <person name="Sahu N."/>
            <person name="Indic B."/>
            <person name="Wong-Bajracharya J."/>
            <person name="Merenyi Z."/>
            <person name="Ke H.-M."/>
            <person name="Monk M."/>
            <person name="Kocsube S."/>
            <person name="Drula E."/>
            <person name="Lipzen A."/>
            <person name="Balint B."/>
            <person name="Henrissat B."/>
            <person name="Andreopoulos B."/>
            <person name="Martin F.M."/>
            <person name="Harder C.B."/>
            <person name="Rigling D."/>
            <person name="Ford K.L."/>
            <person name="Foster G.D."/>
            <person name="Pangilinan J."/>
            <person name="Papanicolaou A."/>
            <person name="Barry K."/>
            <person name="LaButti K."/>
            <person name="Viragh M."/>
            <person name="Koriabine M."/>
            <person name="Yan M."/>
            <person name="Riley R."/>
            <person name="Champramary S."/>
            <person name="Plett K.L."/>
            <person name="Tsai I.J."/>
            <person name="Slot J."/>
            <person name="Sipos G."/>
            <person name="Plett J."/>
            <person name="Nagy L.G."/>
            <person name="Grigoriev I.V."/>
        </authorList>
    </citation>
    <scope>NUCLEOTIDE SEQUENCE</scope>
    <source>
        <strain evidence="1">CCBAS 213</strain>
    </source>
</reference>
<evidence type="ECO:0000313" key="1">
    <source>
        <dbReference type="EMBL" id="KAK0451358.1"/>
    </source>
</evidence>
<dbReference type="GeneID" id="85357369"/>
<accession>A0AA39JZ07</accession>
<proteinExistence type="predicted"/>
<evidence type="ECO:0000313" key="2">
    <source>
        <dbReference type="Proteomes" id="UP001175211"/>
    </source>
</evidence>
<name>A0AA39JZ07_ARMTA</name>
<dbReference type="RefSeq" id="XP_060327695.1">
    <property type="nucleotide sequence ID" value="XM_060473821.1"/>
</dbReference>
<sequence length="433" mass="48570">MSQRAQDIYPSSMLSKGHGYPLWLPDLPSHWPDAYLCHGTQIGDVGYLDQYGGFEYLFNVCKSAEDLVNLNRVPPGFVPIRSPGVLKRRGFDKDSVITSRLRPSMFPAFYSTDPLLTCTSSFRFPSSSTRGAVLILLDGSESYDSKNPSMLAEYAAANAHSWYKYINDEQGRMVPNGSLYLVTGCDKCRSWGSGCFADWHPTLEFYTPEPGTSHYRWGNHCASGLHLRCHHSEGTIANQTIFLRGYSISVRTKREDSILRWILGLSRTQDAIPYHPPHGPASVSVQRFPAQGKIVNPSASINDHILDTYCGATVALTHDHYMGMVNNVQKPLKAVELANDFIPNTDLVFITKSSGTSGAWIANRGFTDILGNQRRRLDSKDAEILEKLTRCAPEQTKGIIGLRPRLPVRTRLTLTLRDGDTRRWWKKDGKRVR</sequence>
<dbReference type="Proteomes" id="UP001175211">
    <property type="component" value="Unassembled WGS sequence"/>
</dbReference>
<dbReference type="EMBL" id="JAUEPS010000033">
    <property type="protein sequence ID" value="KAK0451358.1"/>
    <property type="molecule type" value="Genomic_DNA"/>
</dbReference>
<comment type="caution">
    <text evidence="1">The sequence shown here is derived from an EMBL/GenBank/DDBJ whole genome shotgun (WGS) entry which is preliminary data.</text>
</comment>
<dbReference type="AlphaFoldDB" id="A0AA39JZ07"/>
<protein>
    <submittedName>
        <fullName evidence="1">Uncharacterized protein</fullName>
    </submittedName>
</protein>